<dbReference type="InterPro" id="IPR050137">
    <property type="entry name" value="PyrR_bifunctional"/>
</dbReference>
<gene>
    <name evidence="2" type="ORF">HNP55_004261</name>
</gene>
<dbReference type="InterPro" id="IPR029057">
    <property type="entry name" value="PRTase-like"/>
</dbReference>
<evidence type="ECO:0000259" key="1">
    <source>
        <dbReference type="Pfam" id="PF00156"/>
    </source>
</evidence>
<proteinExistence type="predicted"/>
<dbReference type="EC" id="2.4.2.9" evidence="2"/>
<dbReference type="AlphaFoldDB" id="A0A840LI83"/>
<feature type="domain" description="Phosphoribosyltransferase" evidence="1">
    <location>
        <begin position="26"/>
        <end position="133"/>
    </location>
</feature>
<protein>
    <submittedName>
        <fullName evidence="2">Pyrimidine operon attenuation protein/uracil phosphoribosyltransferase</fullName>
        <ecNumber evidence="2">2.4.2.9</ecNumber>
    </submittedName>
</protein>
<evidence type="ECO:0000313" key="2">
    <source>
        <dbReference type="EMBL" id="MBB4845709.1"/>
    </source>
</evidence>
<dbReference type="Pfam" id="PF00156">
    <property type="entry name" value="Pribosyltran"/>
    <property type="match status" value="1"/>
</dbReference>
<dbReference type="CDD" id="cd06223">
    <property type="entry name" value="PRTases_typeI"/>
    <property type="match status" value="1"/>
</dbReference>
<dbReference type="PANTHER" id="PTHR11608">
    <property type="entry name" value="BIFUNCTIONAL PROTEIN PYRR"/>
    <property type="match status" value="1"/>
</dbReference>
<dbReference type="InterPro" id="IPR000836">
    <property type="entry name" value="PRTase_dom"/>
</dbReference>
<dbReference type="GO" id="GO:0004845">
    <property type="term" value="F:uracil phosphoribosyltransferase activity"/>
    <property type="evidence" value="ECO:0007669"/>
    <property type="project" value="UniProtKB-EC"/>
</dbReference>
<dbReference type="Gene3D" id="3.40.50.2020">
    <property type="match status" value="1"/>
</dbReference>
<evidence type="ECO:0000313" key="3">
    <source>
        <dbReference type="Proteomes" id="UP000562027"/>
    </source>
</evidence>
<dbReference type="EMBL" id="JACHLP010000011">
    <property type="protein sequence ID" value="MBB4845709.1"/>
    <property type="molecule type" value="Genomic_DNA"/>
</dbReference>
<dbReference type="SUPFAM" id="SSF53271">
    <property type="entry name" value="PRTase-like"/>
    <property type="match status" value="1"/>
</dbReference>
<keyword evidence="3" id="KW-1185">Reference proteome</keyword>
<comment type="caution">
    <text evidence="2">The sequence shown here is derived from an EMBL/GenBank/DDBJ whole genome shotgun (WGS) entry which is preliminary data.</text>
</comment>
<keyword evidence="2" id="KW-0328">Glycosyltransferase</keyword>
<keyword evidence="2" id="KW-0808">Transferase</keyword>
<sequence>MSSLLLNAEALYGDLAAGVQKLLRPEAALVGIWSGGAWLAERLQRDLGLAGASGVISSSLHRDDFGSRGMSASADHTKLPFDVGGRHLILIDDVLYTGRTTRAVINELFDFGRPASVTLAVLVDRGGRELPIEPAFSAARIHLDAAQRLSLAKDEAGRFSFDIQ</sequence>
<dbReference type="RefSeq" id="WP_184303941.1">
    <property type="nucleotide sequence ID" value="NZ_JACHLP010000011.1"/>
</dbReference>
<dbReference type="NCBIfam" id="NF003545">
    <property type="entry name" value="PRK05205.1-1"/>
    <property type="match status" value="1"/>
</dbReference>
<organism evidence="2 3">
    <name type="scientific">Roseateles oligotrophus</name>
    <dbReference type="NCBI Taxonomy" id="1769250"/>
    <lineage>
        <taxon>Bacteria</taxon>
        <taxon>Pseudomonadati</taxon>
        <taxon>Pseudomonadota</taxon>
        <taxon>Betaproteobacteria</taxon>
        <taxon>Burkholderiales</taxon>
        <taxon>Sphaerotilaceae</taxon>
        <taxon>Roseateles</taxon>
    </lineage>
</organism>
<name>A0A840LI83_9BURK</name>
<reference evidence="2 3" key="1">
    <citation type="submission" date="2020-08" db="EMBL/GenBank/DDBJ databases">
        <title>Functional genomics of gut bacteria from endangered species of beetles.</title>
        <authorList>
            <person name="Carlos-Shanley C."/>
        </authorList>
    </citation>
    <scope>NUCLEOTIDE SEQUENCE [LARGE SCALE GENOMIC DNA]</scope>
    <source>
        <strain evidence="2 3">S00239</strain>
    </source>
</reference>
<dbReference type="PANTHER" id="PTHR11608:SF0">
    <property type="entry name" value="BIFUNCTIONAL PROTEIN PYRR"/>
    <property type="match status" value="1"/>
</dbReference>
<accession>A0A840LI83</accession>
<dbReference type="Proteomes" id="UP000562027">
    <property type="component" value="Unassembled WGS sequence"/>
</dbReference>